<dbReference type="Proteomes" id="UP000887116">
    <property type="component" value="Unassembled WGS sequence"/>
</dbReference>
<dbReference type="SMART" id="SM01169">
    <property type="entry name" value="DUF1943"/>
    <property type="match status" value="1"/>
</dbReference>
<dbReference type="PANTHER" id="PTHR13769">
    <property type="entry name" value="APOLIPOPROTEIN B"/>
    <property type="match status" value="1"/>
</dbReference>
<evidence type="ECO:0000256" key="15">
    <source>
        <dbReference type="ARBA" id="ARBA00023221"/>
    </source>
</evidence>
<keyword evidence="22" id="KW-1185">Reference proteome</keyword>
<sequence length="1430" mass="164810">MWVPTILAFLLLLFSGFLKAEVCPFSDTESLLHPGKDYLYEFESEALTATDATTNDKSKISIKCGVAISHSTKCFYSLQMYHCFVNAAGGPPESETAWIADQHFPDLSKYPILFSLVNGDVSEVYTDERDPIYFINIKKGALSAFVFKLSYTNHAMKEMHTDIHGTCPLTSAPLNDTEGSVRTSKDMLHCAFPSRKDWQFSPYSLFWNMSFIQNVISSTTDCDYDIIVSEKRLNKVNCKERHSITLQSAQPAVVVQSHIHYTMTYVNSSSQVGKKDVSSITRKTDIRFEYERTPDPQSNPENFLPLAKKMLAELVEESTDEIRLLTIPQFTDFVAWIRSSNNLIPFLETVKSCSYLTEAENCSPLVKELGLSYLKDALIQCNSLPCLEALSYLVKNKDLSLDYLSYYSWSSMHFSKAAILKHVMSICRDTDSDLCWTSFGNLVRKVYLKQQNAGEDNKLLQDIARYFYDNIERLCVSLDSNPKSYSNLLRDLKTIKNMEGIYLLLIPEGSQVLTDCILKSNVPEFIKTFALETLQAVHPCHDNSSCESLYRKLLPILQNRATSTTLRALAYENIISTPQNYGFEKELFEILKNDENIQLKSYIATNLKSLFQDGHFTDKDENYRFMRSMNRLLYDNDMSLNEIIYHPEARSISEIKTYSTNLPFMPEEMQRFSYKTTSSKIFESYDAIPLYLKNDLTVEIFGELIRIFRTGGYSEGLENAAIVFQRFIKNYNKELPSFENLLGAIKEFVKEFKPEDSSQPQEYSFHENIIKNVRKLEEMYRKYRPKKESFFKFFSDFFGSPSGYFSSQDLSTTVSELLEMHTILENLERGVTYNTTRVMRIIEAYHQVPTMMGLPLNWTTNATLAFSVRSGLKTKLNPDEYEIHSQGFFQPSAALTFINRMVIDFPTITQIGVQANSSGYTSTQWKAKLEYSNEKKAFKLYKPNKSQKILELYQTNQLIKHNTYQDIEDRDFERTSSSSCTKEQLSSLLGLQICLSKSYPVVSTRLKPWTLMSGYCKWQFLINPFDKKIISYDIETVKPSQPESTEFIVKFSTSGSEKKREVFFKSDIDKSKKDIKLQVIVPELPDFSILYSQNIPLGSSKETKQRNMVILKLDKDTEYQVMYNDEVRKDRKDGNSANSNESSEDEELISFVHEQLLTINTPSSSYRYSREDYKNGNDENSKVLISYENMNPSQKWLHKIIPSSMWETDTKAWVQLRIDWKGTNVYTLASTRQILISIKDPQTTIDFIGNSFQMMGREQTSINVTKTEISSGKLLGFANFTINEWNVEDDISNKEITSYNLTISRKSWAFQCESIRDRNKIIFLVMKLKMSAMIPQNEVGDYVGWWSKEVSQNFRIEEKQLKFVIDLDMPKAIENEKELEKYPRVKREDIEDLSTEIITASISFYYPIAARKESVTFVGALFTSDSGPIN</sequence>
<keyword evidence="9" id="KW-0551">Lipid droplet</keyword>
<evidence type="ECO:0000256" key="18">
    <source>
        <dbReference type="SAM" id="MobiDB-lite"/>
    </source>
</evidence>
<dbReference type="InterPro" id="IPR015255">
    <property type="entry name" value="Vitellinogen_open_b-sht"/>
</dbReference>
<evidence type="ECO:0000256" key="1">
    <source>
        <dbReference type="ARBA" id="ARBA00004496"/>
    </source>
</evidence>
<dbReference type="SUPFAM" id="SSF48431">
    <property type="entry name" value="Lipovitellin-phosvitin complex, superhelical domain"/>
    <property type="match status" value="1"/>
</dbReference>
<evidence type="ECO:0000256" key="2">
    <source>
        <dbReference type="ARBA" id="ARBA00004502"/>
    </source>
</evidence>
<dbReference type="InterPro" id="IPR001747">
    <property type="entry name" value="Vitellogenin_N"/>
</dbReference>
<dbReference type="Gene3D" id="2.30.230.10">
    <property type="entry name" value="Lipovitellin, beta-sheet shell regions, chain A"/>
    <property type="match status" value="1"/>
</dbReference>
<evidence type="ECO:0000256" key="9">
    <source>
        <dbReference type="ARBA" id="ARBA00022677"/>
    </source>
</evidence>
<keyword evidence="10" id="KW-0427">LDL</keyword>
<dbReference type="Gene3D" id="1.25.10.20">
    <property type="entry name" value="Vitellinogen, superhelical"/>
    <property type="match status" value="1"/>
</dbReference>
<keyword evidence="14" id="KW-1207">Sterol metabolism</keyword>
<dbReference type="Pfam" id="PF09172">
    <property type="entry name" value="Vit_open_b-sht"/>
    <property type="match status" value="1"/>
</dbReference>
<feature type="chain" id="PRO_5036454819" evidence="19">
    <location>
        <begin position="21"/>
        <end position="1430"/>
    </location>
</feature>
<feature type="signal peptide" evidence="19">
    <location>
        <begin position="1"/>
        <end position="20"/>
    </location>
</feature>
<dbReference type="GO" id="GO:0005811">
    <property type="term" value="C:lipid droplet"/>
    <property type="evidence" value="ECO:0007669"/>
    <property type="project" value="UniProtKB-SubCell"/>
</dbReference>
<keyword evidence="5" id="KW-0963">Cytoplasm</keyword>
<dbReference type="SUPFAM" id="SSF56968">
    <property type="entry name" value="Lipovitellin-phosvitin complex, beta-sheet shell regions"/>
    <property type="match status" value="2"/>
</dbReference>
<feature type="region of interest" description="Disordered" evidence="18">
    <location>
        <begin position="1125"/>
        <end position="1145"/>
    </location>
</feature>
<evidence type="ECO:0000256" key="19">
    <source>
        <dbReference type="SAM" id="SignalP"/>
    </source>
</evidence>
<feature type="compositionally biased region" description="Basic and acidic residues" evidence="18">
    <location>
        <begin position="1125"/>
        <end position="1134"/>
    </location>
</feature>
<keyword evidence="6" id="KW-0964">Secreted</keyword>
<dbReference type="GO" id="GO:0005737">
    <property type="term" value="C:cytoplasm"/>
    <property type="evidence" value="ECO:0007669"/>
    <property type="project" value="UniProtKB-SubCell"/>
</dbReference>
<protein>
    <submittedName>
        <fullName evidence="21">Apolipoprotein B-100</fullName>
    </submittedName>
</protein>
<evidence type="ECO:0000256" key="7">
    <source>
        <dbReference type="ARBA" id="ARBA00022548"/>
    </source>
</evidence>
<evidence type="ECO:0000256" key="6">
    <source>
        <dbReference type="ARBA" id="ARBA00022525"/>
    </source>
</evidence>
<keyword evidence="11 19" id="KW-0732">Signal</keyword>
<evidence type="ECO:0000256" key="8">
    <source>
        <dbReference type="ARBA" id="ARBA00022674"/>
    </source>
</evidence>
<dbReference type="PROSITE" id="PS51211">
    <property type="entry name" value="VITELLOGENIN"/>
    <property type="match status" value="1"/>
</dbReference>
<evidence type="ECO:0000256" key="17">
    <source>
        <dbReference type="PROSITE-ProRule" id="PRU00557"/>
    </source>
</evidence>
<keyword evidence="4" id="KW-0813">Transport</keyword>
<dbReference type="InterPro" id="IPR011030">
    <property type="entry name" value="Lipovitellin_superhlx_dom"/>
</dbReference>
<feature type="non-terminal residue" evidence="21">
    <location>
        <position position="1430"/>
    </location>
</feature>
<comment type="caution">
    <text evidence="17">Lacks conserved residue(s) required for the propagation of feature annotation.</text>
</comment>
<reference evidence="21" key="1">
    <citation type="submission" date="2020-07" db="EMBL/GenBank/DDBJ databases">
        <title>Multicomponent nature underlies the extraordinary mechanical properties of spider dragline silk.</title>
        <authorList>
            <person name="Kono N."/>
            <person name="Nakamura H."/>
            <person name="Mori M."/>
            <person name="Yoshida Y."/>
            <person name="Ohtoshi R."/>
            <person name="Malay A.D."/>
            <person name="Moran D.A.P."/>
            <person name="Tomita M."/>
            <person name="Numata K."/>
            <person name="Arakawa K."/>
        </authorList>
    </citation>
    <scope>NUCLEOTIDE SEQUENCE</scope>
</reference>
<dbReference type="Gene3D" id="2.20.80.10">
    <property type="entry name" value="Lipovitellin-phosvitin complex, chain A, domain 4"/>
    <property type="match status" value="1"/>
</dbReference>
<keyword evidence="7" id="KW-0153">Cholesterol metabolism</keyword>
<comment type="subcellular location">
    <subcellularLocation>
        <location evidence="1">Cytoplasm</location>
    </subcellularLocation>
    <subcellularLocation>
        <location evidence="2">Lipid droplet</location>
    </subcellularLocation>
    <subcellularLocation>
        <location evidence="3">Secreted</location>
    </subcellularLocation>
</comment>
<evidence type="ECO:0000256" key="4">
    <source>
        <dbReference type="ARBA" id="ARBA00022448"/>
    </source>
</evidence>
<evidence type="ECO:0000313" key="22">
    <source>
        <dbReference type="Proteomes" id="UP000887116"/>
    </source>
</evidence>
<evidence type="ECO:0000256" key="10">
    <source>
        <dbReference type="ARBA" id="ARBA00022710"/>
    </source>
</evidence>
<comment type="caution">
    <text evidence="21">The sequence shown here is derived from an EMBL/GenBank/DDBJ whole genome shotgun (WGS) entry which is preliminary data.</text>
</comment>
<dbReference type="PANTHER" id="PTHR13769:SF1">
    <property type="entry name" value="APOLIPOPROTEIN B-100"/>
    <property type="match status" value="1"/>
</dbReference>
<keyword evidence="12" id="KW-0445">Lipid transport</keyword>
<dbReference type="GO" id="GO:0008201">
    <property type="term" value="F:heparin binding"/>
    <property type="evidence" value="ECO:0007669"/>
    <property type="project" value="UniProtKB-KW"/>
</dbReference>
<feature type="domain" description="Vitellogenin" evidence="20">
    <location>
        <begin position="32"/>
        <end position="692"/>
    </location>
</feature>
<evidence type="ECO:0000256" key="13">
    <source>
        <dbReference type="ARBA" id="ARBA00023098"/>
    </source>
</evidence>
<organism evidence="21 22">
    <name type="scientific">Trichonephila clavata</name>
    <name type="common">Joro spider</name>
    <name type="synonym">Nephila clavata</name>
    <dbReference type="NCBI Taxonomy" id="2740835"/>
    <lineage>
        <taxon>Eukaryota</taxon>
        <taxon>Metazoa</taxon>
        <taxon>Ecdysozoa</taxon>
        <taxon>Arthropoda</taxon>
        <taxon>Chelicerata</taxon>
        <taxon>Arachnida</taxon>
        <taxon>Araneae</taxon>
        <taxon>Araneomorphae</taxon>
        <taxon>Entelegynae</taxon>
        <taxon>Araneoidea</taxon>
        <taxon>Nephilidae</taxon>
        <taxon>Trichonephila</taxon>
    </lineage>
</organism>
<name>A0A8X6G4E6_TRICU</name>
<dbReference type="GO" id="GO:0034362">
    <property type="term" value="C:low-density lipoprotein particle"/>
    <property type="evidence" value="ECO:0007669"/>
    <property type="project" value="UniProtKB-KW"/>
</dbReference>
<dbReference type="Pfam" id="PF01347">
    <property type="entry name" value="Vitellogenin_N"/>
    <property type="match status" value="1"/>
</dbReference>
<gene>
    <name evidence="21" type="primary">APOB</name>
    <name evidence="21" type="ORF">TNCT_658571</name>
</gene>
<keyword evidence="13" id="KW-0443">Lipid metabolism</keyword>
<keyword evidence="8" id="KW-0358">Heparin-binding</keyword>
<evidence type="ECO:0000256" key="16">
    <source>
        <dbReference type="ARBA" id="ARBA00023313"/>
    </source>
</evidence>
<dbReference type="InterPro" id="IPR052418">
    <property type="entry name" value="Apolipoprotein_B"/>
</dbReference>
<keyword evidence="15" id="KW-0753">Steroid metabolism</keyword>
<dbReference type="GO" id="GO:0005319">
    <property type="term" value="F:lipid transporter activity"/>
    <property type="evidence" value="ECO:0007669"/>
    <property type="project" value="InterPro"/>
</dbReference>
<evidence type="ECO:0000256" key="12">
    <source>
        <dbReference type="ARBA" id="ARBA00023055"/>
    </source>
</evidence>
<evidence type="ECO:0000313" key="21">
    <source>
        <dbReference type="EMBL" id="GFQ94109.1"/>
    </source>
</evidence>
<keyword evidence="16" id="KW-0850">VLDL</keyword>
<proteinExistence type="predicted"/>
<accession>A0A8X6G4E6</accession>
<dbReference type="EMBL" id="BMAO01004360">
    <property type="protein sequence ID" value="GFQ94109.1"/>
    <property type="molecule type" value="Genomic_DNA"/>
</dbReference>
<dbReference type="InterPro" id="IPR015816">
    <property type="entry name" value="Vitellinogen_b-sht_N"/>
</dbReference>
<dbReference type="SMART" id="SM00638">
    <property type="entry name" value="LPD_N"/>
    <property type="match status" value="1"/>
</dbReference>
<dbReference type="InterPro" id="IPR015819">
    <property type="entry name" value="Lipid_transp_b-sht_shell"/>
</dbReference>
<evidence type="ECO:0000256" key="3">
    <source>
        <dbReference type="ARBA" id="ARBA00004613"/>
    </source>
</evidence>
<dbReference type="GO" id="GO:0034361">
    <property type="term" value="C:very-low-density lipoprotein particle"/>
    <property type="evidence" value="ECO:0007669"/>
    <property type="project" value="UniProtKB-KW"/>
</dbReference>
<evidence type="ECO:0000256" key="11">
    <source>
        <dbReference type="ARBA" id="ARBA00022729"/>
    </source>
</evidence>
<dbReference type="GO" id="GO:0008203">
    <property type="term" value="P:cholesterol metabolic process"/>
    <property type="evidence" value="ECO:0007669"/>
    <property type="project" value="UniProtKB-KW"/>
</dbReference>
<dbReference type="OrthoDB" id="6435993at2759"/>
<evidence type="ECO:0000259" key="20">
    <source>
        <dbReference type="PROSITE" id="PS51211"/>
    </source>
</evidence>
<evidence type="ECO:0000256" key="14">
    <source>
        <dbReference type="ARBA" id="ARBA00023166"/>
    </source>
</evidence>
<evidence type="ECO:0000256" key="5">
    <source>
        <dbReference type="ARBA" id="ARBA00022490"/>
    </source>
</evidence>